<comment type="caution">
    <text evidence="1">The sequence shown here is derived from an EMBL/GenBank/DDBJ whole genome shotgun (WGS) entry which is preliminary data.</text>
</comment>
<dbReference type="STRING" id="1802163.A2932_00230"/>
<protein>
    <recommendedName>
        <fullName evidence="3">Type 4 fimbrial biogenesis protein PilX N-terminal domain-containing protein</fullName>
    </recommendedName>
</protein>
<name>A0A1G2HFU1_9BACT</name>
<evidence type="ECO:0000313" key="2">
    <source>
        <dbReference type="Proteomes" id="UP000179153"/>
    </source>
</evidence>
<gene>
    <name evidence="1" type="ORF">A2932_00230</name>
</gene>
<evidence type="ECO:0000313" key="1">
    <source>
        <dbReference type="EMBL" id="OGZ61130.1"/>
    </source>
</evidence>
<dbReference type="Proteomes" id="UP000179153">
    <property type="component" value="Unassembled WGS sequence"/>
</dbReference>
<sequence>MPKKNSQKGVSLLLTVLILSAVFALGLGVATFVISEIRQSRNVGNFVSALHAADSGVERTLYKVRQLGEFSSCPTVDTCSFSGELGTGASFNVIILDSGVVWCTSDAPNFCIRSIGSFQDANRAIEVTI</sequence>
<dbReference type="EMBL" id="MHOI01000028">
    <property type="protein sequence ID" value="OGZ61130.1"/>
    <property type="molecule type" value="Genomic_DNA"/>
</dbReference>
<reference evidence="1 2" key="1">
    <citation type="journal article" date="2016" name="Nat. Commun.">
        <title>Thousands of microbial genomes shed light on interconnected biogeochemical processes in an aquifer system.</title>
        <authorList>
            <person name="Anantharaman K."/>
            <person name="Brown C.T."/>
            <person name="Hug L.A."/>
            <person name="Sharon I."/>
            <person name="Castelle C.J."/>
            <person name="Probst A.J."/>
            <person name="Thomas B.C."/>
            <person name="Singh A."/>
            <person name="Wilkins M.J."/>
            <person name="Karaoz U."/>
            <person name="Brodie E.L."/>
            <person name="Williams K.H."/>
            <person name="Hubbard S.S."/>
            <person name="Banfield J.F."/>
        </authorList>
    </citation>
    <scope>NUCLEOTIDE SEQUENCE [LARGE SCALE GENOMIC DNA]</scope>
</reference>
<organism evidence="1 2">
    <name type="scientific">Candidatus Spechtbacteria bacterium RIFCSPLOWO2_01_FULL_46_10</name>
    <dbReference type="NCBI Taxonomy" id="1802163"/>
    <lineage>
        <taxon>Bacteria</taxon>
        <taxon>Candidatus Spechtiibacteriota</taxon>
    </lineage>
</organism>
<evidence type="ECO:0008006" key="3">
    <source>
        <dbReference type="Google" id="ProtNLM"/>
    </source>
</evidence>
<accession>A0A1G2HFU1</accession>
<dbReference type="AlphaFoldDB" id="A0A1G2HFU1"/>
<proteinExistence type="predicted"/>